<feature type="region of interest" description="Disordered" evidence="1">
    <location>
        <begin position="67"/>
        <end position="86"/>
    </location>
</feature>
<proteinExistence type="predicted"/>
<sequence>MTATSCVAWSVGKTKLPIHALKSAPWAKQLQQVFDMTEEWLLGMMNGQRSASRTRQEIDTELRDSVITHEQRTEQIQESVRKKSNK</sequence>
<organism evidence="2 3">
    <name type="scientific">Letharia columbiana</name>
    <dbReference type="NCBI Taxonomy" id="112416"/>
    <lineage>
        <taxon>Eukaryota</taxon>
        <taxon>Fungi</taxon>
        <taxon>Dikarya</taxon>
        <taxon>Ascomycota</taxon>
        <taxon>Pezizomycotina</taxon>
        <taxon>Lecanoromycetes</taxon>
        <taxon>OSLEUM clade</taxon>
        <taxon>Lecanoromycetidae</taxon>
        <taxon>Lecanorales</taxon>
        <taxon>Lecanorineae</taxon>
        <taxon>Parmeliaceae</taxon>
        <taxon>Letharia</taxon>
    </lineage>
</organism>
<name>A0A8H6L6D6_9LECA</name>
<gene>
    <name evidence="2" type="ORF">HO173_004800</name>
</gene>
<protein>
    <submittedName>
        <fullName evidence="2">Uncharacterized protein</fullName>
    </submittedName>
</protein>
<dbReference type="AlphaFoldDB" id="A0A8H6L6D6"/>
<evidence type="ECO:0000313" key="2">
    <source>
        <dbReference type="EMBL" id="KAF6237330.1"/>
    </source>
</evidence>
<comment type="caution">
    <text evidence="2">The sequence shown here is derived from an EMBL/GenBank/DDBJ whole genome shotgun (WGS) entry which is preliminary data.</text>
</comment>
<keyword evidence="3" id="KW-1185">Reference proteome</keyword>
<dbReference type="RefSeq" id="XP_037166658.1">
    <property type="nucleotide sequence ID" value="XM_037306720.1"/>
</dbReference>
<dbReference type="EMBL" id="JACCJC010000015">
    <property type="protein sequence ID" value="KAF6237330.1"/>
    <property type="molecule type" value="Genomic_DNA"/>
</dbReference>
<accession>A0A8H6L6D6</accession>
<evidence type="ECO:0000256" key="1">
    <source>
        <dbReference type="SAM" id="MobiDB-lite"/>
    </source>
</evidence>
<dbReference type="GeneID" id="59286464"/>
<dbReference type="Proteomes" id="UP000578531">
    <property type="component" value="Unassembled WGS sequence"/>
</dbReference>
<reference evidence="2 3" key="1">
    <citation type="journal article" date="2020" name="Genomics">
        <title>Complete, high-quality genomes from long-read metagenomic sequencing of two wolf lichen thalli reveals enigmatic genome architecture.</title>
        <authorList>
            <person name="McKenzie S.K."/>
            <person name="Walston R.F."/>
            <person name="Allen J.L."/>
        </authorList>
    </citation>
    <scope>NUCLEOTIDE SEQUENCE [LARGE SCALE GENOMIC DNA]</scope>
    <source>
        <strain evidence="2">WasteWater2</strain>
    </source>
</reference>
<evidence type="ECO:0000313" key="3">
    <source>
        <dbReference type="Proteomes" id="UP000578531"/>
    </source>
</evidence>